<dbReference type="EMBL" id="GBZX01000657">
    <property type="protein sequence ID" value="JAG92083.1"/>
    <property type="molecule type" value="mRNA"/>
</dbReference>
<evidence type="ECO:0000256" key="6">
    <source>
        <dbReference type="ARBA" id="ARBA00022840"/>
    </source>
</evidence>
<keyword evidence="6" id="KW-0067">ATP-binding</keyword>
<evidence type="ECO:0000313" key="8">
    <source>
        <dbReference type="EMBL" id="JAG92083.1"/>
    </source>
</evidence>
<proteinExistence type="evidence at transcript level"/>
<feature type="domain" description="Protein kinase" evidence="7">
    <location>
        <begin position="1"/>
        <end position="129"/>
    </location>
</feature>
<evidence type="ECO:0000256" key="5">
    <source>
        <dbReference type="ARBA" id="ARBA00022777"/>
    </source>
</evidence>
<keyword evidence="5 8" id="KW-0418">Kinase</keyword>
<keyword evidence="8" id="KW-0131">Cell cycle</keyword>
<keyword evidence="3" id="KW-0808">Transferase</keyword>
<dbReference type="PROSITE" id="PS50011">
    <property type="entry name" value="PROTEIN_KINASE_DOM"/>
    <property type="match status" value="1"/>
</dbReference>
<dbReference type="SUPFAM" id="SSF56112">
    <property type="entry name" value="Protein kinase-like (PK-like)"/>
    <property type="match status" value="1"/>
</dbReference>
<dbReference type="GO" id="GO:0005634">
    <property type="term" value="C:nucleus"/>
    <property type="evidence" value="ECO:0007669"/>
    <property type="project" value="TreeGrafter"/>
</dbReference>
<keyword evidence="2" id="KW-0723">Serine/threonine-protein kinase</keyword>
<evidence type="ECO:0000259" key="7">
    <source>
        <dbReference type="PROSITE" id="PS50011"/>
    </source>
</evidence>
<dbReference type="GO" id="GO:0004674">
    <property type="term" value="F:protein serine/threonine kinase activity"/>
    <property type="evidence" value="ECO:0007669"/>
    <property type="project" value="UniProtKB-KW"/>
</dbReference>
<dbReference type="PANTHER" id="PTHR44167">
    <property type="entry name" value="OVARIAN-SPECIFIC SERINE/THREONINE-PROTEIN KINASE LOK-RELATED"/>
    <property type="match status" value="1"/>
</dbReference>
<dbReference type="EC" id="2.7.11.1" evidence="1"/>
<dbReference type="Pfam" id="PF00069">
    <property type="entry name" value="Pkinase"/>
    <property type="match status" value="1"/>
</dbReference>
<accession>A0A0C9SEX8</accession>
<protein>
    <recommendedName>
        <fullName evidence="1">non-specific serine/threonine protein kinase</fullName>
        <ecNumber evidence="1">2.7.11.1</ecNumber>
    </recommendedName>
</protein>
<dbReference type="GO" id="GO:0005524">
    <property type="term" value="F:ATP binding"/>
    <property type="evidence" value="ECO:0007669"/>
    <property type="project" value="UniProtKB-KW"/>
</dbReference>
<evidence type="ECO:0000256" key="1">
    <source>
        <dbReference type="ARBA" id="ARBA00012513"/>
    </source>
</evidence>
<keyword evidence="4" id="KW-0547">Nucleotide-binding</keyword>
<dbReference type="PANTHER" id="PTHR44167:SF23">
    <property type="entry name" value="CDC7 KINASE, ISOFORM A-RELATED"/>
    <property type="match status" value="1"/>
</dbReference>
<evidence type="ECO:0000256" key="3">
    <source>
        <dbReference type="ARBA" id="ARBA00022679"/>
    </source>
</evidence>
<dbReference type="GO" id="GO:0051301">
    <property type="term" value="P:cell division"/>
    <property type="evidence" value="ECO:0007669"/>
    <property type="project" value="UniProtKB-KW"/>
</dbReference>
<evidence type="ECO:0000256" key="2">
    <source>
        <dbReference type="ARBA" id="ARBA00022527"/>
    </source>
</evidence>
<dbReference type="InterPro" id="IPR000719">
    <property type="entry name" value="Prot_kinase_dom"/>
</dbReference>
<sequence>MWSAGVIFLSLLSGRYPFFRAQDDLTALAEIIAVIGSAPVRMAAEKMGKWLTLSPEKPALDLRTLCERLRGRAEAKVRKTAGGKDKQIFRYHESWLHVPDSAYDLLSKLLDPDPMTRLTAEDALMHDFLKEP</sequence>
<evidence type="ECO:0000256" key="4">
    <source>
        <dbReference type="ARBA" id="ARBA00022741"/>
    </source>
</evidence>
<name>A0A0C9SEX8_AMBAM</name>
<reference evidence="8" key="1">
    <citation type="journal article" date="2015" name="PLoS ONE">
        <title>An Insight into the Sialome of the Lone Star Tick, Amblyomma americanum, with a Glimpse on Its Time Dependent Gene Expression.</title>
        <authorList>
            <person name="Karim S."/>
            <person name="Ribeiro J.M."/>
        </authorList>
    </citation>
    <scope>NUCLEOTIDE SEQUENCE</scope>
    <source>
        <tissue evidence="8">Salivary gland</tissue>
    </source>
</reference>
<dbReference type="GO" id="GO:0044773">
    <property type="term" value="P:mitotic DNA damage checkpoint signaling"/>
    <property type="evidence" value="ECO:0007669"/>
    <property type="project" value="TreeGrafter"/>
</dbReference>
<dbReference type="AlphaFoldDB" id="A0A0C9SEX8"/>
<dbReference type="Gene3D" id="1.10.510.10">
    <property type="entry name" value="Transferase(Phosphotransferase) domain 1"/>
    <property type="match status" value="1"/>
</dbReference>
<keyword evidence="8" id="KW-0132">Cell division</keyword>
<organism evidence="8">
    <name type="scientific">Amblyomma americanum</name>
    <name type="common">Lone star tick</name>
    <dbReference type="NCBI Taxonomy" id="6943"/>
    <lineage>
        <taxon>Eukaryota</taxon>
        <taxon>Metazoa</taxon>
        <taxon>Ecdysozoa</taxon>
        <taxon>Arthropoda</taxon>
        <taxon>Chelicerata</taxon>
        <taxon>Arachnida</taxon>
        <taxon>Acari</taxon>
        <taxon>Parasitiformes</taxon>
        <taxon>Ixodida</taxon>
        <taxon>Ixodoidea</taxon>
        <taxon>Ixodidae</taxon>
        <taxon>Amblyomminae</taxon>
        <taxon>Amblyomma</taxon>
    </lineage>
</organism>
<dbReference type="InterPro" id="IPR011009">
    <property type="entry name" value="Kinase-like_dom_sf"/>
</dbReference>